<gene>
    <name evidence="1" type="ORF">FHR87_003589</name>
</gene>
<dbReference type="NCBIfam" id="TIGR01913">
    <property type="entry name" value="bet_lambda"/>
    <property type="match status" value="1"/>
</dbReference>
<proteinExistence type="predicted"/>
<dbReference type="GO" id="GO:0003677">
    <property type="term" value="F:DNA binding"/>
    <property type="evidence" value="ECO:0007669"/>
    <property type="project" value="InterPro"/>
</dbReference>
<keyword evidence="2" id="KW-1185">Reference proteome</keyword>
<dbReference type="GO" id="GO:0006310">
    <property type="term" value="P:DNA recombination"/>
    <property type="evidence" value="ECO:0007669"/>
    <property type="project" value="InterPro"/>
</dbReference>
<dbReference type="Pfam" id="PF03837">
    <property type="entry name" value="RecT"/>
    <property type="match status" value="1"/>
</dbReference>
<sequence>MTDAKVKSPLLIKRLAEKFGVDSEKLLETLKATAFKQRDNSPITNEQMMVLLVVAEQYDLNPFTREIYAYPDKNNGIVPVIGVDGWIRIVNSHPQYAGMEFVYSDATLTPDGTTIAAHEWIECVMYRQDLAQPIRIREYLDEVYRGPFKVKDKNTKAFYTVDGPWQSHPKRMHRHKAMIQCARVAFGFSGIYDQDEAERIIDMGSATVVDRESPGPVTAPVQQINHDKIDPLLDKLINRATTEMAWEPAQHYINQRFQGAEAEYALNRLEEAQQRQTTVQTAEQVSNQEGLGFVNDVPGADESEPAFY</sequence>
<accession>A0A839TAH6</accession>
<dbReference type="EMBL" id="JACHXI010000027">
    <property type="protein sequence ID" value="MBB3105154.1"/>
    <property type="molecule type" value="Genomic_DNA"/>
</dbReference>
<reference evidence="1 2" key="1">
    <citation type="submission" date="2020-08" db="EMBL/GenBank/DDBJ databases">
        <title>Genomic Encyclopedia of Type Strains, Phase III (KMG-III): the genomes of soil and plant-associated and newly described type strains.</title>
        <authorList>
            <person name="Whitman W."/>
        </authorList>
    </citation>
    <scope>NUCLEOTIDE SEQUENCE [LARGE SCALE GENOMIC DNA]</scope>
    <source>
        <strain evidence="1 2">CECT 4462</strain>
    </source>
</reference>
<evidence type="ECO:0000313" key="1">
    <source>
        <dbReference type="EMBL" id="MBB3105154.1"/>
    </source>
</evidence>
<dbReference type="Proteomes" id="UP000549250">
    <property type="component" value="Unassembled WGS sequence"/>
</dbReference>
<dbReference type="AlphaFoldDB" id="A0A839TAH6"/>
<protein>
    <submittedName>
        <fullName evidence="1">Phage recombination protein Bet</fullName>
    </submittedName>
</protein>
<evidence type="ECO:0000313" key="2">
    <source>
        <dbReference type="Proteomes" id="UP000549250"/>
    </source>
</evidence>
<dbReference type="InterPro" id="IPR018330">
    <property type="entry name" value="RecT_fam"/>
</dbReference>
<organism evidence="1 2">
    <name type="scientific">Azomonas macrocytogenes</name>
    <name type="common">Azotobacter macrocytogenes</name>
    <dbReference type="NCBI Taxonomy" id="69962"/>
    <lineage>
        <taxon>Bacteria</taxon>
        <taxon>Pseudomonadati</taxon>
        <taxon>Pseudomonadota</taxon>
        <taxon>Gammaproteobacteria</taxon>
        <taxon>Pseudomonadales</taxon>
        <taxon>Pseudomonadaceae</taxon>
        <taxon>Azomonas</taxon>
    </lineage>
</organism>
<name>A0A839TAH6_AZOMA</name>
<comment type="caution">
    <text evidence="1">The sequence shown here is derived from an EMBL/GenBank/DDBJ whole genome shotgun (WGS) entry which is preliminary data.</text>
</comment>
<dbReference type="InterPro" id="IPR010183">
    <property type="entry name" value="Phage_lambda_Bet"/>
</dbReference>